<dbReference type="GO" id="GO:0005886">
    <property type="term" value="C:plasma membrane"/>
    <property type="evidence" value="ECO:0007669"/>
    <property type="project" value="UniProtKB-SubCell"/>
</dbReference>
<dbReference type="InterPro" id="IPR048279">
    <property type="entry name" value="MdtK-like"/>
</dbReference>
<keyword evidence="4" id="KW-1003">Cell membrane</keyword>
<dbReference type="InterPro" id="IPR050222">
    <property type="entry name" value="MATE_MdtK"/>
</dbReference>
<dbReference type="AlphaFoldDB" id="A0ABD5QC75"/>
<dbReference type="EMBL" id="JBHSJG010000018">
    <property type="protein sequence ID" value="MFC4987165.1"/>
    <property type="molecule type" value="Genomic_DNA"/>
</dbReference>
<evidence type="ECO:0000313" key="12">
    <source>
        <dbReference type="Proteomes" id="UP001595925"/>
    </source>
</evidence>
<dbReference type="NCBIfam" id="TIGR00797">
    <property type="entry name" value="matE"/>
    <property type="match status" value="1"/>
</dbReference>
<dbReference type="PANTHER" id="PTHR43298">
    <property type="entry name" value="MULTIDRUG RESISTANCE PROTEIN NORM-RELATED"/>
    <property type="match status" value="1"/>
</dbReference>
<protein>
    <recommendedName>
        <fullName evidence="9">Multidrug-efflux transporter</fullName>
    </recommendedName>
</protein>
<keyword evidence="8 10" id="KW-0472">Membrane</keyword>
<dbReference type="PIRSF" id="PIRSF006603">
    <property type="entry name" value="DinF"/>
    <property type="match status" value="1"/>
</dbReference>
<dbReference type="GO" id="GO:0006811">
    <property type="term" value="P:monoatomic ion transport"/>
    <property type="evidence" value="ECO:0007669"/>
    <property type="project" value="UniProtKB-KW"/>
</dbReference>
<feature type="transmembrane region" description="Helical" evidence="10">
    <location>
        <begin position="73"/>
        <end position="91"/>
    </location>
</feature>
<feature type="transmembrane region" description="Helical" evidence="10">
    <location>
        <begin position="436"/>
        <end position="459"/>
    </location>
</feature>
<organism evidence="11 12">
    <name type="scientific">Saliphagus infecundisoli</name>
    <dbReference type="NCBI Taxonomy" id="1849069"/>
    <lineage>
        <taxon>Archaea</taxon>
        <taxon>Methanobacteriati</taxon>
        <taxon>Methanobacteriota</taxon>
        <taxon>Stenosarchaea group</taxon>
        <taxon>Halobacteria</taxon>
        <taxon>Halobacteriales</taxon>
        <taxon>Natrialbaceae</taxon>
        <taxon>Saliphagus</taxon>
    </lineage>
</organism>
<evidence type="ECO:0000256" key="4">
    <source>
        <dbReference type="ARBA" id="ARBA00022475"/>
    </source>
</evidence>
<comment type="subcellular location">
    <subcellularLocation>
        <location evidence="1">Cell membrane</location>
        <topology evidence="1">Multi-pass membrane protein</topology>
    </subcellularLocation>
</comment>
<evidence type="ECO:0000256" key="5">
    <source>
        <dbReference type="ARBA" id="ARBA00022692"/>
    </source>
</evidence>
<dbReference type="Pfam" id="PF01554">
    <property type="entry name" value="MatE"/>
    <property type="match status" value="2"/>
</dbReference>
<evidence type="ECO:0000256" key="6">
    <source>
        <dbReference type="ARBA" id="ARBA00022989"/>
    </source>
</evidence>
<name>A0ABD5QC75_9EURY</name>
<feature type="transmembrane region" description="Helical" evidence="10">
    <location>
        <begin position="212"/>
        <end position="235"/>
    </location>
</feature>
<evidence type="ECO:0000313" key="11">
    <source>
        <dbReference type="EMBL" id="MFC4987165.1"/>
    </source>
</evidence>
<proteinExistence type="predicted"/>
<feature type="transmembrane region" description="Helical" evidence="10">
    <location>
        <begin position="395"/>
        <end position="415"/>
    </location>
</feature>
<feature type="transmembrane region" description="Helical" evidence="10">
    <location>
        <begin position="465"/>
        <end position="489"/>
    </location>
</feature>
<dbReference type="RefSeq" id="WP_224828534.1">
    <property type="nucleotide sequence ID" value="NZ_JAIVEF010000007.1"/>
</dbReference>
<reference evidence="11 12" key="1">
    <citation type="journal article" date="2019" name="Int. J. Syst. Evol. Microbiol.">
        <title>The Global Catalogue of Microorganisms (GCM) 10K type strain sequencing project: providing services to taxonomists for standard genome sequencing and annotation.</title>
        <authorList>
            <consortium name="The Broad Institute Genomics Platform"/>
            <consortium name="The Broad Institute Genome Sequencing Center for Infectious Disease"/>
            <person name="Wu L."/>
            <person name="Ma J."/>
        </authorList>
    </citation>
    <scope>NUCLEOTIDE SEQUENCE [LARGE SCALE GENOMIC DNA]</scope>
    <source>
        <strain evidence="11 12">CGMCC 1.15824</strain>
    </source>
</reference>
<accession>A0ABD5QC75</accession>
<feature type="transmembrane region" description="Helical" evidence="10">
    <location>
        <begin position="247"/>
        <end position="265"/>
    </location>
</feature>
<sequence length="511" mass="52744">MSPQNPLRVSLRLARIVAFVLSRALRNPVKWLLWVVGAPLARAGYVDGSRVERATELAWPRIVTGLARTSQSVADLAMVGAVLGSGAVAGIGIATPFAFLAGTLGGGIAGGTIALVSQRFGADEHGELDLVVKQSVWLTLLVTLPLSVVFAAVPDELVGLVATDPAMAAYGATYLRVMSVATVFIGLNLIASRTLVGVDDSYAAMVVRGGGAVANIGFNAVFVFGLGWGVAGAAAGSVLANVLVTSLFVYGFLGGTVPFVGRFPVTVSLRGPYLDRGLTRDLIDISTPIVATNLVWSTAQFPLLAVIAVFGPEVVAAFVIAQRVRGLMDTPNWGLNLASSSLVGQELGQGDEFEAGAYGDDVLKLTLLVYLAIAAGAFAFAEPIAGVFVESGDSLALTATFVQVAAVSVIFNGINGAAAGPLNASGDTRWPLYGRLLGLYGFALPLAFLGTTSLAIPFVGTIPALGIAGLFAALVAETLVPAVVVCYRFSTGRWKAVSRTYRPETEAVAAD</sequence>
<evidence type="ECO:0000256" key="3">
    <source>
        <dbReference type="ARBA" id="ARBA00022449"/>
    </source>
</evidence>
<comment type="caution">
    <text evidence="11">The sequence shown here is derived from an EMBL/GenBank/DDBJ whole genome shotgun (WGS) entry which is preliminary data.</text>
</comment>
<feature type="transmembrane region" description="Helical" evidence="10">
    <location>
        <begin position="302"/>
        <end position="321"/>
    </location>
</feature>
<evidence type="ECO:0000256" key="2">
    <source>
        <dbReference type="ARBA" id="ARBA00022448"/>
    </source>
</evidence>
<evidence type="ECO:0000256" key="10">
    <source>
        <dbReference type="SAM" id="Phobius"/>
    </source>
</evidence>
<keyword evidence="7" id="KW-0406">Ion transport</keyword>
<keyword evidence="3" id="KW-0050">Antiport</keyword>
<keyword evidence="5 10" id="KW-0812">Transmembrane</keyword>
<keyword evidence="12" id="KW-1185">Reference proteome</keyword>
<dbReference type="CDD" id="cd13137">
    <property type="entry name" value="MATE_NorM_like"/>
    <property type="match status" value="1"/>
</dbReference>
<dbReference type="GO" id="GO:0015297">
    <property type="term" value="F:antiporter activity"/>
    <property type="evidence" value="ECO:0007669"/>
    <property type="project" value="UniProtKB-KW"/>
</dbReference>
<evidence type="ECO:0000256" key="7">
    <source>
        <dbReference type="ARBA" id="ARBA00023065"/>
    </source>
</evidence>
<feature type="transmembrane region" description="Helical" evidence="10">
    <location>
        <begin position="367"/>
        <end position="389"/>
    </location>
</feature>
<feature type="transmembrane region" description="Helical" evidence="10">
    <location>
        <begin position="136"/>
        <end position="153"/>
    </location>
</feature>
<dbReference type="Proteomes" id="UP001595925">
    <property type="component" value="Unassembled WGS sequence"/>
</dbReference>
<keyword evidence="2" id="KW-0813">Transport</keyword>
<evidence type="ECO:0000256" key="9">
    <source>
        <dbReference type="ARBA" id="ARBA00031636"/>
    </source>
</evidence>
<evidence type="ECO:0000256" key="1">
    <source>
        <dbReference type="ARBA" id="ARBA00004651"/>
    </source>
</evidence>
<dbReference type="PANTHER" id="PTHR43298:SF2">
    <property type="entry name" value="FMN_FAD EXPORTER YEEO-RELATED"/>
    <property type="match status" value="1"/>
</dbReference>
<gene>
    <name evidence="11" type="ORF">ACFPFO_05175</name>
</gene>
<feature type="transmembrane region" description="Helical" evidence="10">
    <location>
        <begin position="173"/>
        <end position="191"/>
    </location>
</feature>
<dbReference type="InterPro" id="IPR002528">
    <property type="entry name" value="MATE_fam"/>
</dbReference>
<keyword evidence="6 10" id="KW-1133">Transmembrane helix</keyword>
<evidence type="ECO:0000256" key="8">
    <source>
        <dbReference type="ARBA" id="ARBA00023136"/>
    </source>
</evidence>